<evidence type="ECO:0000313" key="3">
    <source>
        <dbReference type="Proteomes" id="UP001175211"/>
    </source>
</evidence>
<proteinExistence type="predicted"/>
<name>A0AA39JES4_ARMTA</name>
<dbReference type="EMBL" id="JAUEPS010000088">
    <property type="protein sequence ID" value="KAK0439273.1"/>
    <property type="molecule type" value="Genomic_DNA"/>
</dbReference>
<dbReference type="GeneID" id="85353933"/>
<comment type="caution">
    <text evidence="2">The sequence shown here is derived from an EMBL/GenBank/DDBJ whole genome shotgun (WGS) entry which is preliminary data.</text>
</comment>
<dbReference type="AlphaFoldDB" id="A0AA39JES4"/>
<reference evidence="2" key="1">
    <citation type="submission" date="2023-06" db="EMBL/GenBank/DDBJ databases">
        <authorList>
            <consortium name="Lawrence Berkeley National Laboratory"/>
            <person name="Ahrendt S."/>
            <person name="Sahu N."/>
            <person name="Indic B."/>
            <person name="Wong-Bajracharya J."/>
            <person name="Merenyi Z."/>
            <person name="Ke H.-M."/>
            <person name="Monk M."/>
            <person name="Kocsube S."/>
            <person name="Drula E."/>
            <person name="Lipzen A."/>
            <person name="Balint B."/>
            <person name="Henrissat B."/>
            <person name="Andreopoulos B."/>
            <person name="Martin F.M."/>
            <person name="Harder C.B."/>
            <person name="Rigling D."/>
            <person name="Ford K.L."/>
            <person name="Foster G.D."/>
            <person name="Pangilinan J."/>
            <person name="Papanicolaou A."/>
            <person name="Barry K."/>
            <person name="LaButti K."/>
            <person name="Viragh M."/>
            <person name="Koriabine M."/>
            <person name="Yan M."/>
            <person name="Riley R."/>
            <person name="Champramary S."/>
            <person name="Plett K.L."/>
            <person name="Tsai I.J."/>
            <person name="Slot J."/>
            <person name="Sipos G."/>
            <person name="Plett J."/>
            <person name="Nagy L.G."/>
            <person name="Grigoriev I.V."/>
        </authorList>
    </citation>
    <scope>NUCLEOTIDE SEQUENCE</scope>
    <source>
        <strain evidence="2">CCBAS 213</strain>
    </source>
</reference>
<keyword evidence="1" id="KW-0175">Coiled coil</keyword>
<evidence type="ECO:0000313" key="2">
    <source>
        <dbReference type="EMBL" id="KAK0439273.1"/>
    </source>
</evidence>
<sequence length="229" mass="26310">MHTNHQPEMNHTIINEAIRRAKEARLRVEKRREEIKKQNKVHTTNITGRKETAKELTGSDNIKTIHLRGNTRVNETIAAAWVKSTKNKHRGGLKAYLDFCNKHKVPEQNRFPAEDQLRGIRAFHIQHNLTYKTSIRLKYTLIGLDKQAPLDSKQPECPPVTKEMLKLLHDKLNLQNTFDIAVYTLATMAFYAQIRLGELIPKKQNINAFDAKEQPTGHHLAPPHTTHGS</sequence>
<dbReference type="RefSeq" id="XP_060323204.1">
    <property type="nucleotide sequence ID" value="XM_060470385.1"/>
</dbReference>
<keyword evidence="3" id="KW-1185">Reference proteome</keyword>
<accession>A0AA39JES4</accession>
<dbReference type="Proteomes" id="UP001175211">
    <property type="component" value="Unassembled WGS sequence"/>
</dbReference>
<organism evidence="2 3">
    <name type="scientific">Armillaria tabescens</name>
    <name type="common">Ringless honey mushroom</name>
    <name type="synonym">Agaricus tabescens</name>
    <dbReference type="NCBI Taxonomy" id="1929756"/>
    <lineage>
        <taxon>Eukaryota</taxon>
        <taxon>Fungi</taxon>
        <taxon>Dikarya</taxon>
        <taxon>Basidiomycota</taxon>
        <taxon>Agaricomycotina</taxon>
        <taxon>Agaricomycetes</taxon>
        <taxon>Agaricomycetidae</taxon>
        <taxon>Agaricales</taxon>
        <taxon>Marasmiineae</taxon>
        <taxon>Physalacriaceae</taxon>
        <taxon>Desarmillaria</taxon>
    </lineage>
</organism>
<evidence type="ECO:0000256" key="1">
    <source>
        <dbReference type="SAM" id="Coils"/>
    </source>
</evidence>
<protein>
    <submittedName>
        <fullName evidence="2">Uncharacterized protein</fullName>
    </submittedName>
</protein>
<gene>
    <name evidence="2" type="ORF">EV420DRAFT_1486411</name>
</gene>
<feature type="coiled-coil region" evidence="1">
    <location>
        <begin position="14"/>
        <end position="41"/>
    </location>
</feature>